<comment type="caution">
    <text evidence="3">The sequence shown here is derived from an EMBL/GenBank/DDBJ whole genome shotgun (WGS) entry which is preliminary data.</text>
</comment>
<keyword evidence="1" id="KW-0328">Glycosyltransferase</keyword>
<dbReference type="InterPro" id="IPR002213">
    <property type="entry name" value="UDP_glucos_trans"/>
</dbReference>
<dbReference type="Proteomes" id="UP000240974">
    <property type="component" value="Unassembled WGS sequence"/>
</dbReference>
<keyword evidence="2" id="KW-0808">Transferase</keyword>
<dbReference type="Pfam" id="PF00201">
    <property type="entry name" value="UDPGT"/>
    <property type="match status" value="1"/>
</dbReference>
<sequence>MIKMKPKVVAFTVKHISHIFPIIPLLKSIDKWADLICYIDKKNINIFIDNNLNFRVYPVDLGDTDYFEESQQELEKFAIELANENYEKAHYHSLKQDLIASHTINKEYFDLLLKDIKQEKVDLIIRDTVDVYGAEIARILNVKTVGYITNNLYNEEYFSAHEEELHIYFATLPIENKLCNDYYHNFFKKIRGMNKEVEKKLNAVHVDCYHNYLLEDDFNLIFSTNYLQPKEAIPSDNINNYKIIYPNFHKFVIEDNVPERLKEFISKSKYIIYVSTGSFHSEDKKFYKAIINYFANSKFNLVISCLKWNSEIKDYIRSENLDSQVYVDNFIPQKYVLSHANLFLTSGGFNSVLESIYYEVPMIVRPVSCEQRMNGIVIEKNNLGITLYKKNKRSLRDEVYFLLNNKEIENSLKMNSKDLKNHFDNNYETINKRIRRLING</sequence>
<dbReference type="RefSeq" id="WP_107030376.1">
    <property type="nucleotide sequence ID" value="NZ_JAKNFZ010000023.1"/>
</dbReference>
<dbReference type="CDD" id="cd03784">
    <property type="entry name" value="GT1_Gtf-like"/>
    <property type="match status" value="1"/>
</dbReference>
<evidence type="ECO:0008006" key="5">
    <source>
        <dbReference type="Google" id="ProtNLM"/>
    </source>
</evidence>
<dbReference type="GO" id="GO:0008194">
    <property type="term" value="F:UDP-glycosyltransferase activity"/>
    <property type="evidence" value="ECO:0007669"/>
    <property type="project" value="InterPro"/>
</dbReference>
<dbReference type="Gene3D" id="3.40.50.2000">
    <property type="entry name" value="Glycogen Phosphorylase B"/>
    <property type="match status" value="2"/>
</dbReference>
<protein>
    <recommendedName>
        <fullName evidence="5">Glycosyl transferase family 28 C-terminal domain-containing protein</fullName>
    </recommendedName>
</protein>
<dbReference type="AlphaFoldDB" id="A0A2T3FVS5"/>
<dbReference type="PANTHER" id="PTHR48043">
    <property type="entry name" value="EG:EG0003.4 PROTEIN-RELATED"/>
    <property type="match status" value="1"/>
</dbReference>
<keyword evidence="4" id="KW-1185">Reference proteome</keyword>
<evidence type="ECO:0000313" key="4">
    <source>
        <dbReference type="Proteomes" id="UP000240974"/>
    </source>
</evidence>
<proteinExistence type="predicted"/>
<gene>
    <name evidence="3" type="ORF">C7U54_11425</name>
</gene>
<reference evidence="3 4" key="1">
    <citation type="journal article" date="2019" name="Int. J. Syst. Evol. Microbiol.">
        <title>Faecalibacillus intestinalis gen. nov., sp. nov. and Faecalibacillus faecis sp. nov., isolated from human faeces.</title>
        <authorList>
            <person name="Seo B."/>
            <person name="Jeon K."/>
            <person name="Baek I."/>
            <person name="Lee Y.M."/>
            <person name="Baek K."/>
            <person name="Ko G."/>
        </authorList>
    </citation>
    <scope>NUCLEOTIDE SEQUENCE [LARGE SCALE GENOMIC DNA]</scope>
    <source>
        <strain evidence="3 4">SNUG30099</strain>
    </source>
</reference>
<name>A0A2T3FVS5_9FIRM</name>
<dbReference type="EMBL" id="PYLQ01000019">
    <property type="protein sequence ID" value="PST39387.1"/>
    <property type="molecule type" value="Genomic_DNA"/>
</dbReference>
<dbReference type="InterPro" id="IPR050271">
    <property type="entry name" value="UDP-glycosyltransferase"/>
</dbReference>
<dbReference type="SUPFAM" id="SSF53756">
    <property type="entry name" value="UDP-Glycosyltransferase/glycogen phosphorylase"/>
    <property type="match status" value="1"/>
</dbReference>
<evidence type="ECO:0000256" key="1">
    <source>
        <dbReference type="ARBA" id="ARBA00022676"/>
    </source>
</evidence>
<evidence type="ECO:0000313" key="3">
    <source>
        <dbReference type="EMBL" id="PST39387.1"/>
    </source>
</evidence>
<organism evidence="3 4">
    <name type="scientific">Faecalibacillus intestinalis</name>
    <dbReference type="NCBI Taxonomy" id="1982626"/>
    <lineage>
        <taxon>Bacteria</taxon>
        <taxon>Bacillati</taxon>
        <taxon>Bacillota</taxon>
        <taxon>Erysipelotrichia</taxon>
        <taxon>Erysipelotrichales</taxon>
        <taxon>Coprobacillaceae</taxon>
        <taxon>Faecalibacillus</taxon>
    </lineage>
</organism>
<accession>A0A2T3FVS5</accession>
<dbReference type="PANTHER" id="PTHR48043:SF145">
    <property type="entry name" value="FI06409P-RELATED"/>
    <property type="match status" value="1"/>
</dbReference>
<evidence type="ECO:0000256" key="2">
    <source>
        <dbReference type="ARBA" id="ARBA00022679"/>
    </source>
</evidence>